<dbReference type="GO" id="GO:0000287">
    <property type="term" value="F:magnesium ion binding"/>
    <property type="evidence" value="ECO:0007669"/>
    <property type="project" value="UniProtKB-UniRule"/>
</dbReference>
<dbReference type="EMBL" id="FQZL01000006">
    <property type="protein sequence ID" value="SHI71570.1"/>
    <property type="molecule type" value="Genomic_DNA"/>
</dbReference>
<proteinExistence type="inferred from homology"/>
<evidence type="ECO:0000256" key="2">
    <source>
        <dbReference type="HAMAP-Rule" id="MF_01139"/>
    </source>
</evidence>
<dbReference type="GO" id="GO:0008834">
    <property type="term" value="F:ditrans,polycis-undecaprenyl-diphosphate synthase [(2E,6E)-farnesyl-diphosphate specific] activity"/>
    <property type="evidence" value="ECO:0007669"/>
    <property type="project" value="TreeGrafter"/>
</dbReference>
<dbReference type="Pfam" id="PF01255">
    <property type="entry name" value="Prenyltransf"/>
    <property type="match status" value="1"/>
</dbReference>
<feature type="binding site" evidence="2">
    <location>
        <position position="68"/>
    </location>
    <ligand>
        <name>substrate</name>
    </ligand>
</feature>
<feature type="binding site" evidence="2">
    <location>
        <position position="36"/>
    </location>
    <ligand>
        <name>substrate</name>
    </ligand>
</feature>
<keyword evidence="1 2" id="KW-0808">Transferase</keyword>
<dbReference type="Proteomes" id="UP000184052">
    <property type="component" value="Unassembled WGS sequence"/>
</dbReference>
<dbReference type="InterPro" id="IPR001441">
    <property type="entry name" value="UPP_synth-like"/>
</dbReference>
<feature type="binding site" evidence="2">
    <location>
        <position position="70"/>
    </location>
    <ligand>
        <name>substrate</name>
    </ligand>
</feature>
<dbReference type="RefSeq" id="WP_073047746.1">
    <property type="nucleotide sequence ID" value="NZ_FQZL01000006.1"/>
</dbReference>
<comment type="similarity">
    <text evidence="2">Belongs to the UPP synthase family.</text>
</comment>
<feature type="binding site" evidence="2">
    <location>
        <begin position="20"/>
        <end position="23"/>
    </location>
    <ligand>
        <name>substrate</name>
    </ligand>
</feature>
<feature type="binding site" evidence="2">
    <location>
        <position position="32"/>
    </location>
    <ligand>
        <name>substrate</name>
    </ligand>
</feature>
<feature type="active site" evidence="2">
    <location>
        <position position="19"/>
    </location>
</feature>
<dbReference type="InterPro" id="IPR018520">
    <property type="entry name" value="UPP_synth-like_CS"/>
</dbReference>
<dbReference type="GO" id="GO:0030145">
    <property type="term" value="F:manganese ion binding"/>
    <property type="evidence" value="ECO:0007669"/>
    <property type="project" value="TreeGrafter"/>
</dbReference>
<dbReference type="HAMAP" id="MF_01139">
    <property type="entry name" value="ISPT"/>
    <property type="match status" value="1"/>
</dbReference>
<comment type="subunit">
    <text evidence="2">Homodimer.</text>
</comment>
<feature type="active site" description="Proton acceptor" evidence="2">
    <location>
        <position position="67"/>
    </location>
</feature>
<keyword evidence="2" id="KW-0479">Metal-binding</keyword>
<dbReference type="GO" id="GO:0016094">
    <property type="term" value="P:polyprenol biosynthetic process"/>
    <property type="evidence" value="ECO:0007669"/>
    <property type="project" value="TreeGrafter"/>
</dbReference>
<keyword evidence="2" id="KW-0460">Magnesium</keyword>
<comment type="function">
    <text evidence="2">Catalyzes the condensation of isopentenyl diphosphate (IPP) with allylic pyrophosphates generating different type of terpenoids.</text>
</comment>
<keyword evidence="4" id="KW-1185">Reference proteome</keyword>
<feature type="binding site" evidence="2">
    <location>
        <position position="24"/>
    </location>
    <ligand>
        <name>substrate</name>
    </ligand>
</feature>
<dbReference type="CDD" id="cd00475">
    <property type="entry name" value="Cis_IPPS"/>
    <property type="match status" value="1"/>
</dbReference>
<evidence type="ECO:0000313" key="4">
    <source>
        <dbReference type="Proteomes" id="UP000184052"/>
    </source>
</evidence>
<dbReference type="AlphaFoldDB" id="A0A1M6DEH9"/>
<dbReference type="PROSITE" id="PS01066">
    <property type="entry name" value="UPP_SYNTHASE"/>
    <property type="match status" value="1"/>
</dbReference>
<dbReference type="Gene3D" id="3.40.1180.10">
    <property type="entry name" value="Decaprenyl diphosphate synthase-like"/>
    <property type="match status" value="1"/>
</dbReference>
<sequence>MNDTIDMRRIPHHIAIIMDGNRRWAKRNNKNKMLGHREGMLRIREIVEECVKLGVKSLTVYAFSTENWGREKDEVGYLMNLLIEFSKTMIKPLDEAGVKVNIFGDISELPERSRTSVLKAIERTSNNEKLNFNIALNYGSKTEIARAVRNIARDAKECKLEIDDINEDLIGSYLYSKDQEDPDMIIRTSGEQRLSNFLLYQAAYSEFYFTDVLWPDFTADELNKAIIEYQNRNRRYGKE</sequence>
<feature type="binding site" evidence="2">
    <location>
        <position position="19"/>
    </location>
    <ligand>
        <name>Mg(2+)</name>
        <dbReference type="ChEBI" id="CHEBI:18420"/>
    </ligand>
</feature>
<dbReference type="NCBIfam" id="NF011405">
    <property type="entry name" value="PRK14830.1"/>
    <property type="match status" value="1"/>
</dbReference>
<evidence type="ECO:0000256" key="1">
    <source>
        <dbReference type="ARBA" id="ARBA00022679"/>
    </source>
</evidence>
<name>A0A1M6DEH9_9FIRM</name>
<dbReference type="PANTHER" id="PTHR10291">
    <property type="entry name" value="DEHYDRODOLICHYL DIPHOSPHATE SYNTHASE FAMILY MEMBER"/>
    <property type="match status" value="1"/>
</dbReference>
<organism evidence="3 4">
    <name type="scientific">Dethiosulfatibacter aminovorans DSM 17477</name>
    <dbReference type="NCBI Taxonomy" id="1121476"/>
    <lineage>
        <taxon>Bacteria</taxon>
        <taxon>Bacillati</taxon>
        <taxon>Bacillota</taxon>
        <taxon>Tissierellia</taxon>
        <taxon>Dethiosulfatibacter</taxon>
    </lineage>
</organism>
<reference evidence="3 4" key="1">
    <citation type="submission" date="2016-11" db="EMBL/GenBank/DDBJ databases">
        <authorList>
            <person name="Jaros S."/>
            <person name="Januszkiewicz K."/>
            <person name="Wedrychowicz H."/>
        </authorList>
    </citation>
    <scope>NUCLEOTIDE SEQUENCE [LARGE SCALE GENOMIC DNA]</scope>
    <source>
        <strain evidence="3 4">DSM 17477</strain>
    </source>
</reference>
<dbReference type="FunFam" id="3.40.1180.10:FF:000001">
    <property type="entry name" value="(2E,6E)-farnesyl-diphosphate-specific ditrans,polycis-undecaprenyl-diphosphate synthase"/>
    <property type="match status" value="1"/>
</dbReference>
<feature type="binding site" evidence="2">
    <location>
        <begin position="64"/>
        <end position="66"/>
    </location>
    <ligand>
        <name>substrate</name>
    </ligand>
</feature>
<gene>
    <name evidence="3" type="ORF">SAMN02745751_00882</name>
</gene>
<evidence type="ECO:0000313" key="3">
    <source>
        <dbReference type="EMBL" id="SHI71570.1"/>
    </source>
</evidence>
<dbReference type="SUPFAM" id="SSF64005">
    <property type="entry name" value="Undecaprenyl diphosphate synthase"/>
    <property type="match status" value="1"/>
</dbReference>
<dbReference type="EC" id="2.5.1.-" evidence="2"/>
<accession>A0A1M6DEH9</accession>
<comment type="cofactor">
    <cofactor evidence="2">
        <name>Mg(2+)</name>
        <dbReference type="ChEBI" id="CHEBI:18420"/>
    </cofactor>
    <text evidence="2">Binds 2 magnesium ions per subunit.</text>
</comment>
<protein>
    <recommendedName>
        <fullName evidence="2">Isoprenyl transferase</fullName>
        <ecNumber evidence="2">2.5.1.-</ecNumber>
    </recommendedName>
</protein>
<dbReference type="STRING" id="1121476.SAMN02745751_00882"/>
<feature type="binding site" evidence="2">
    <location>
        <position position="187"/>
    </location>
    <ligand>
        <name>substrate</name>
    </ligand>
</feature>
<dbReference type="InterPro" id="IPR036424">
    <property type="entry name" value="UPP_synth-like_sf"/>
</dbReference>
<feature type="binding site" evidence="2">
    <location>
        <begin position="193"/>
        <end position="195"/>
    </location>
    <ligand>
        <name>substrate</name>
    </ligand>
</feature>
<feature type="binding site" evidence="2">
    <location>
        <position position="206"/>
    </location>
    <ligand>
        <name>Mg(2+)</name>
        <dbReference type="ChEBI" id="CHEBI:18420"/>
    </ligand>
</feature>
<dbReference type="PANTHER" id="PTHR10291:SF0">
    <property type="entry name" value="DEHYDRODOLICHYL DIPHOSPHATE SYNTHASE 2"/>
    <property type="match status" value="1"/>
</dbReference>
<dbReference type="NCBIfam" id="TIGR00055">
    <property type="entry name" value="uppS"/>
    <property type="match status" value="1"/>
</dbReference>
<dbReference type="GO" id="GO:0005829">
    <property type="term" value="C:cytosol"/>
    <property type="evidence" value="ECO:0007669"/>
    <property type="project" value="TreeGrafter"/>
</dbReference>
<dbReference type="OrthoDB" id="4191603at2"/>